<keyword evidence="4" id="KW-1185">Reference proteome</keyword>
<gene>
    <name evidence="3" type="ORF">GCM10009682_23920</name>
</gene>
<dbReference type="EMBL" id="BAAALT010000059">
    <property type="protein sequence ID" value="GAA1801310.1"/>
    <property type="molecule type" value="Genomic_DNA"/>
</dbReference>
<evidence type="ECO:0000259" key="2">
    <source>
        <dbReference type="Pfam" id="PF18156"/>
    </source>
</evidence>
<comment type="caution">
    <text evidence="3">The sequence shown here is derived from an EMBL/GenBank/DDBJ whole genome shotgun (WGS) entry which is preliminary data.</text>
</comment>
<protein>
    <recommendedName>
        <fullName evidence="5">REase associating with pPIWI RE domain-containing protein</fullName>
    </recommendedName>
</protein>
<feature type="domain" description="pPIWI-RE three-gene island" evidence="2">
    <location>
        <begin position="18"/>
        <end position="155"/>
    </location>
</feature>
<evidence type="ECO:0000313" key="4">
    <source>
        <dbReference type="Proteomes" id="UP001500218"/>
    </source>
</evidence>
<dbReference type="InterPro" id="IPR041191">
    <property type="entry name" value="pPIWI_RE_Y"/>
</dbReference>
<evidence type="ECO:0008006" key="5">
    <source>
        <dbReference type="Google" id="ProtNLM"/>
    </source>
</evidence>
<dbReference type="RefSeq" id="WP_344129513.1">
    <property type="nucleotide sequence ID" value="NZ_BAAALT010000059.1"/>
</dbReference>
<dbReference type="Pfam" id="PF18154">
    <property type="entry name" value="pPIWI_RE_REase"/>
    <property type="match status" value="1"/>
</dbReference>
<evidence type="ECO:0000313" key="3">
    <source>
        <dbReference type="EMBL" id="GAA1801310.1"/>
    </source>
</evidence>
<evidence type="ECO:0000259" key="1">
    <source>
        <dbReference type="Pfam" id="PF18154"/>
    </source>
</evidence>
<proteinExistence type="predicted"/>
<dbReference type="InterPro" id="IPR040828">
    <property type="entry name" value="pPIWI_RE_REase"/>
</dbReference>
<feature type="domain" description="REase associating with pPIWI RE" evidence="1">
    <location>
        <begin position="249"/>
        <end position="367"/>
    </location>
</feature>
<organism evidence="3 4">
    <name type="scientific">Luedemannella flava</name>
    <dbReference type="NCBI Taxonomy" id="349316"/>
    <lineage>
        <taxon>Bacteria</taxon>
        <taxon>Bacillati</taxon>
        <taxon>Actinomycetota</taxon>
        <taxon>Actinomycetes</taxon>
        <taxon>Micromonosporales</taxon>
        <taxon>Micromonosporaceae</taxon>
        <taxon>Luedemannella</taxon>
    </lineage>
</organism>
<dbReference type="Proteomes" id="UP001500218">
    <property type="component" value="Unassembled WGS sequence"/>
</dbReference>
<accession>A0ABN2LWN5</accession>
<name>A0ABN2LWN5_9ACTN</name>
<sequence length="368" mass="40585">MTDGLPPWLPEGRIFIAQLASGIIDYHQQVSTAGPFRLPYPANLQAALDKLTLLAWHQDVPAPSGVVELLQWAEVPFGDWKVSFVDVDVDPDEALLSYGRPTATCEELGSLRGDVEGEVRENALIASVMDKTRAANMPESYVAFRRLLIEQPSITALDLDEQLARPTLAVVAAQVREAYVEAPLEAITDGVVRTCGGCHGLRLPLDDARTWTCVDAGCPDPHTPGPDFAAAEGVWWLRRELRTFVVAPGRAELRIATAIGTMGVEVRLWPDFDACDLSVFESLPWAVDVKAWRSPVRLAQRLRQRPFRPPAGADRAYIVIAKEQVKAQPRYIERLRAACPELRPGQPVVAVSEQDFLQAVSRRKEGQA</sequence>
<dbReference type="Pfam" id="PF18156">
    <property type="entry name" value="pPIWI_RE_Y"/>
    <property type="match status" value="1"/>
</dbReference>
<reference evidence="3 4" key="1">
    <citation type="journal article" date="2019" name="Int. J. Syst. Evol. Microbiol.">
        <title>The Global Catalogue of Microorganisms (GCM) 10K type strain sequencing project: providing services to taxonomists for standard genome sequencing and annotation.</title>
        <authorList>
            <consortium name="The Broad Institute Genomics Platform"/>
            <consortium name="The Broad Institute Genome Sequencing Center for Infectious Disease"/>
            <person name="Wu L."/>
            <person name="Ma J."/>
        </authorList>
    </citation>
    <scope>NUCLEOTIDE SEQUENCE [LARGE SCALE GENOMIC DNA]</scope>
    <source>
        <strain evidence="3 4">JCM 13250</strain>
    </source>
</reference>